<dbReference type="InterPro" id="IPR050832">
    <property type="entry name" value="Bact_Acetyltransf"/>
</dbReference>
<dbReference type="Proteomes" id="UP001595690">
    <property type="component" value="Unassembled WGS sequence"/>
</dbReference>
<dbReference type="Gene3D" id="3.40.630.30">
    <property type="match status" value="1"/>
</dbReference>
<dbReference type="EMBL" id="JBHRZI010000011">
    <property type="protein sequence ID" value="MFC3892629.1"/>
    <property type="molecule type" value="Genomic_DNA"/>
</dbReference>
<organism evidence="4 5">
    <name type="scientific">Lentzea rhizosphaerae</name>
    <dbReference type="NCBI Taxonomy" id="2041025"/>
    <lineage>
        <taxon>Bacteria</taxon>
        <taxon>Bacillati</taxon>
        <taxon>Actinomycetota</taxon>
        <taxon>Actinomycetes</taxon>
        <taxon>Pseudonocardiales</taxon>
        <taxon>Pseudonocardiaceae</taxon>
        <taxon>Lentzea</taxon>
    </lineage>
</organism>
<protein>
    <submittedName>
        <fullName evidence="4">GNAT family N-acetyltransferase</fullName>
        <ecNumber evidence="4">2.3.-.-</ecNumber>
    </submittedName>
</protein>
<keyword evidence="5" id="KW-1185">Reference proteome</keyword>
<proteinExistence type="predicted"/>
<dbReference type="GO" id="GO:0016746">
    <property type="term" value="F:acyltransferase activity"/>
    <property type="evidence" value="ECO:0007669"/>
    <property type="project" value="UniProtKB-KW"/>
</dbReference>
<dbReference type="Pfam" id="PF00583">
    <property type="entry name" value="Acetyltransf_1"/>
    <property type="match status" value="1"/>
</dbReference>
<dbReference type="EC" id="2.3.-.-" evidence="4"/>
<name>A0ABV8BSF4_9PSEU</name>
<dbReference type="PANTHER" id="PTHR43877">
    <property type="entry name" value="AMINOALKYLPHOSPHONATE N-ACETYLTRANSFERASE-RELATED-RELATED"/>
    <property type="match status" value="1"/>
</dbReference>
<keyword evidence="1 4" id="KW-0808">Transferase</keyword>
<gene>
    <name evidence="4" type="ORF">ACFOWZ_14195</name>
</gene>
<evidence type="ECO:0000256" key="2">
    <source>
        <dbReference type="ARBA" id="ARBA00023315"/>
    </source>
</evidence>
<reference evidence="5" key="1">
    <citation type="journal article" date="2019" name="Int. J. Syst. Evol. Microbiol.">
        <title>The Global Catalogue of Microorganisms (GCM) 10K type strain sequencing project: providing services to taxonomists for standard genome sequencing and annotation.</title>
        <authorList>
            <consortium name="The Broad Institute Genomics Platform"/>
            <consortium name="The Broad Institute Genome Sequencing Center for Infectious Disease"/>
            <person name="Wu L."/>
            <person name="Ma J."/>
        </authorList>
    </citation>
    <scope>NUCLEOTIDE SEQUENCE [LARGE SCALE GENOMIC DNA]</scope>
    <source>
        <strain evidence="5">CGMCC 4.7405</strain>
    </source>
</reference>
<evidence type="ECO:0000259" key="3">
    <source>
        <dbReference type="PROSITE" id="PS51186"/>
    </source>
</evidence>
<dbReference type="SUPFAM" id="SSF55729">
    <property type="entry name" value="Acyl-CoA N-acyltransferases (Nat)"/>
    <property type="match status" value="1"/>
</dbReference>
<evidence type="ECO:0000313" key="4">
    <source>
        <dbReference type="EMBL" id="MFC3892629.1"/>
    </source>
</evidence>
<dbReference type="RefSeq" id="WP_382372369.1">
    <property type="nucleotide sequence ID" value="NZ_JBHRZI010000011.1"/>
</dbReference>
<evidence type="ECO:0000256" key="1">
    <source>
        <dbReference type="ARBA" id="ARBA00022679"/>
    </source>
</evidence>
<sequence length="156" mass="16742">MTLIRPAGRSDVTALVRLRLANAERHVQLAPDLFRIPDEEAVRRYFENAIGNALISVAEVDGEVVGMVEVVLLLADPPDHQILVPRRAADVHTVVLDGHRGRGIGAALVAEAERVAAAHDVSIVYANIFATNDDAVRFYSSAGFGPRGILLSKPCG</sequence>
<comment type="caution">
    <text evidence="4">The sequence shown here is derived from an EMBL/GenBank/DDBJ whole genome shotgun (WGS) entry which is preliminary data.</text>
</comment>
<feature type="domain" description="N-acetyltransferase" evidence="3">
    <location>
        <begin position="13"/>
        <end position="156"/>
    </location>
</feature>
<evidence type="ECO:0000313" key="5">
    <source>
        <dbReference type="Proteomes" id="UP001595690"/>
    </source>
</evidence>
<dbReference type="InterPro" id="IPR016181">
    <property type="entry name" value="Acyl_CoA_acyltransferase"/>
</dbReference>
<accession>A0ABV8BSF4</accession>
<dbReference type="InterPro" id="IPR000182">
    <property type="entry name" value="GNAT_dom"/>
</dbReference>
<keyword evidence="2 4" id="KW-0012">Acyltransferase</keyword>
<dbReference type="PROSITE" id="PS51186">
    <property type="entry name" value="GNAT"/>
    <property type="match status" value="1"/>
</dbReference>